<feature type="transmembrane region" description="Helical" evidence="8">
    <location>
        <begin position="256"/>
        <end position="281"/>
    </location>
</feature>
<feature type="transmembrane region" description="Helical" evidence="8">
    <location>
        <begin position="293"/>
        <end position="312"/>
    </location>
</feature>
<evidence type="ECO:0000256" key="6">
    <source>
        <dbReference type="ARBA" id="ARBA00022989"/>
    </source>
</evidence>
<comment type="subcellular location">
    <subcellularLocation>
        <location evidence="1">Cell membrane</location>
        <topology evidence="1">Multi-pass membrane protein</topology>
    </subcellularLocation>
</comment>
<dbReference type="Pfam" id="PF01032">
    <property type="entry name" value="FecCD"/>
    <property type="match status" value="1"/>
</dbReference>
<keyword evidence="6 8" id="KW-1133">Transmembrane helix</keyword>
<evidence type="ECO:0000256" key="4">
    <source>
        <dbReference type="ARBA" id="ARBA00022475"/>
    </source>
</evidence>
<sequence>MTAQAGPRPLPLRAYRARGVSVVVTPRYLLVCLTLVVLALVAGVAAVLVGEVQMSMSRLWVTIHGDGNTLEQYLVFDSRLPRVVGAVVVGAALGLSGSIFQTVSRNPLGSPDVIGFETGASTGGLIALLVLGTGFAGASVGAVTGGVATAIVVYCLALTNGVDGLRLVLIGVGTGMLLLSVNSMLIVKANIYDAQSAGGWLVGTLAGAGWDELKWLALGIAVLGAAALGLSRALLLSELSDESAAGLGQRTGRVRLAAIVVGVLLSSLAVAAAGPIVFVALTAPQIARRLTGASGPNLLASALTGSLLLVLSDHAARELFQPRQVPVGVVTGFLGGIFLAWLLTREWRKGRA</sequence>
<evidence type="ECO:0000313" key="10">
    <source>
        <dbReference type="Proteomes" id="UP001500842"/>
    </source>
</evidence>
<protein>
    <submittedName>
        <fullName evidence="9">Iron chelate uptake ABC transporter family permease subunit</fullName>
    </submittedName>
</protein>
<dbReference type="PANTHER" id="PTHR30472">
    <property type="entry name" value="FERRIC ENTEROBACTIN TRANSPORT SYSTEM PERMEASE PROTEIN"/>
    <property type="match status" value="1"/>
</dbReference>
<reference evidence="9 10" key="1">
    <citation type="journal article" date="2019" name="Int. J. Syst. Evol. Microbiol.">
        <title>The Global Catalogue of Microorganisms (GCM) 10K type strain sequencing project: providing services to taxonomists for standard genome sequencing and annotation.</title>
        <authorList>
            <consortium name="The Broad Institute Genomics Platform"/>
            <consortium name="The Broad Institute Genome Sequencing Center for Infectious Disease"/>
            <person name="Wu L."/>
            <person name="Ma J."/>
        </authorList>
    </citation>
    <scope>NUCLEOTIDE SEQUENCE [LARGE SCALE GENOMIC DNA]</scope>
    <source>
        <strain evidence="9 10">JCM 14942</strain>
    </source>
</reference>
<comment type="similarity">
    <text evidence="2">Belongs to the binding-protein-dependent transport system permease family. FecCD subfamily.</text>
</comment>
<dbReference type="CDD" id="cd06550">
    <property type="entry name" value="TM_ABC_iron-siderophores_like"/>
    <property type="match status" value="1"/>
</dbReference>
<keyword evidence="7 8" id="KW-0472">Membrane</keyword>
<feature type="transmembrane region" description="Helical" evidence="8">
    <location>
        <begin position="324"/>
        <end position="343"/>
    </location>
</feature>
<gene>
    <name evidence="9" type="ORF">GCM10009788_10900</name>
</gene>
<organism evidence="9 10">
    <name type="scientific">Nocardioides humi</name>
    <dbReference type="NCBI Taxonomy" id="449461"/>
    <lineage>
        <taxon>Bacteria</taxon>
        <taxon>Bacillati</taxon>
        <taxon>Actinomycetota</taxon>
        <taxon>Actinomycetes</taxon>
        <taxon>Propionibacteriales</taxon>
        <taxon>Nocardioidaceae</taxon>
        <taxon>Nocardioides</taxon>
    </lineage>
</organism>
<name>A0ABN2A1G1_9ACTN</name>
<proteinExistence type="inferred from homology"/>
<evidence type="ECO:0000256" key="8">
    <source>
        <dbReference type="SAM" id="Phobius"/>
    </source>
</evidence>
<evidence type="ECO:0000256" key="1">
    <source>
        <dbReference type="ARBA" id="ARBA00004651"/>
    </source>
</evidence>
<dbReference type="InterPro" id="IPR000522">
    <property type="entry name" value="ABC_transptr_permease_BtuC"/>
</dbReference>
<keyword evidence="3" id="KW-0813">Transport</keyword>
<feature type="transmembrane region" description="Helical" evidence="8">
    <location>
        <begin position="28"/>
        <end position="49"/>
    </location>
</feature>
<feature type="transmembrane region" description="Helical" evidence="8">
    <location>
        <begin position="215"/>
        <end position="235"/>
    </location>
</feature>
<dbReference type="EMBL" id="BAAAOR010000007">
    <property type="protein sequence ID" value="GAA1508482.1"/>
    <property type="molecule type" value="Genomic_DNA"/>
</dbReference>
<keyword evidence="5 8" id="KW-0812">Transmembrane</keyword>
<evidence type="ECO:0000256" key="5">
    <source>
        <dbReference type="ARBA" id="ARBA00022692"/>
    </source>
</evidence>
<comment type="caution">
    <text evidence="9">The sequence shown here is derived from an EMBL/GenBank/DDBJ whole genome shotgun (WGS) entry which is preliminary data.</text>
</comment>
<evidence type="ECO:0000256" key="3">
    <source>
        <dbReference type="ARBA" id="ARBA00022448"/>
    </source>
</evidence>
<evidence type="ECO:0000256" key="7">
    <source>
        <dbReference type="ARBA" id="ARBA00023136"/>
    </source>
</evidence>
<dbReference type="Gene3D" id="1.10.3470.10">
    <property type="entry name" value="ABC transporter involved in vitamin B12 uptake, BtuC"/>
    <property type="match status" value="1"/>
</dbReference>
<evidence type="ECO:0000313" key="9">
    <source>
        <dbReference type="EMBL" id="GAA1508482.1"/>
    </source>
</evidence>
<dbReference type="Proteomes" id="UP001500842">
    <property type="component" value="Unassembled WGS sequence"/>
</dbReference>
<keyword evidence="10" id="KW-1185">Reference proteome</keyword>
<dbReference type="SUPFAM" id="SSF81345">
    <property type="entry name" value="ABC transporter involved in vitamin B12 uptake, BtuC"/>
    <property type="match status" value="1"/>
</dbReference>
<feature type="transmembrane region" description="Helical" evidence="8">
    <location>
        <begin position="123"/>
        <end position="156"/>
    </location>
</feature>
<dbReference type="PANTHER" id="PTHR30472:SF24">
    <property type="entry name" value="FERRIC ENTEROBACTIN TRANSPORT SYSTEM PERMEASE PROTEIN FEPG"/>
    <property type="match status" value="1"/>
</dbReference>
<accession>A0ABN2A1G1</accession>
<evidence type="ECO:0000256" key="2">
    <source>
        <dbReference type="ARBA" id="ARBA00007935"/>
    </source>
</evidence>
<feature type="transmembrane region" description="Helical" evidence="8">
    <location>
        <begin position="168"/>
        <end position="187"/>
    </location>
</feature>
<feature type="transmembrane region" description="Helical" evidence="8">
    <location>
        <begin position="83"/>
        <end position="103"/>
    </location>
</feature>
<dbReference type="RefSeq" id="WP_344111371.1">
    <property type="nucleotide sequence ID" value="NZ_BAAAOR010000007.1"/>
</dbReference>
<keyword evidence="4" id="KW-1003">Cell membrane</keyword>
<dbReference type="InterPro" id="IPR037294">
    <property type="entry name" value="ABC_BtuC-like"/>
</dbReference>